<feature type="transmembrane region" description="Helical" evidence="1">
    <location>
        <begin position="25"/>
        <end position="47"/>
    </location>
</feature>
<keyword evidence="3" id="KW-1185">Reference proteome</keyword>
<keyword evidence="1" id="KW-1133">Transmembrane helix</keyword>
<dbReference type="Proteomes" id="UP000250043">
    <property type="component" value="Unassembled WGS sequence"/>
</dbReference>
<name>A0A8E2B0V2_9APHY</name>
<evidence type="ECO:0000256" key="1">
    <source>
        <dbReference type="SAM" id="Phobius"/>
    </source>
</evidence>
<gene>
    <name evidence="2" type="ORF">OBBRIDRAFT_37369</name>
</gene>
<protein>
    <submittedName>
        <fullName evidence="2">Uncharacterized protein</fullName>
    </submittedName>
</protein>
<organism evidence="2 3">
    <name type="scientific">Obba rivulosa</name>
    <dbReference type="NCBI Taxonomy" id="1052685"/>
    <lineage>
        <taxon>Eukaryota</taxon>
        <taxon>Fungi</taxon>
        <taxon>Dikarya</taxon>
        <taxon>Basidiomycota</taxon>
        <taxon>Agaricomycotina</taxon>
        <taxon>Agaricomycetes</taxon>
        <taxon>Polyporales</taxon>
        <taxon>Gelatoporiaceae</taxon>
        <taxon>Obba</taxon>
    </lineage>
</organism>
<accession>A0A8E2B0V2</accession>
<sequence length="159" mass="17246">MPHKTGAFPICSYILKQQLRHSRTMFLHIPYIFLTLFSLYATLILAIPVGKSSLQNAAYVPLGAASGGSSAPQRTHDGVEREADIRPMKGLFENVGGNHLPRANIGDGSTHEEIARKFQISHMDGGWFNVGNGHVPRIDIADGSVAFARANTADAYMAL</sequence>
<evidence type="ECO:0000313" key="3">
    <source>
        <dbReference type="Proteomes" id="UP000250043"/>
    </source>
</evidence>
<keyword evidence="1" id="KW-0472">Membrane</keyword>
<proteinExistence type="predicted"/>
<keyword evidence="1" id="KW-0812">Transmembrane</keyword>
<reference evidence="2 3" key="1">
    <citation type="submission" date="2016-07" db="EMBL/GenBank/DDBJ databases">
        <title>Draft genome of the white-rot fungus Obba rivulosa 3A-2.</title>
        <authorList>
            <consortium name="DOE Joint Genome Institute"/>
            <person name="Miettinen O."/>
            <person name="Riley R."/>
            <person name="Acob R."/>
            <person name="Barry K."/>
            <person name="Cullen D."/>
            <person name="De Vries R."/>
            <person name="Hainaut M."/>
            <person name="Hatakka A."/>
            <person name="Henrissat B."/>
            <person name="Hilden K."/>
            <person name="Kuo R."/>
            <person name="Labutti K."/>
            <person name="Lipzen A."/>
            <person name="Makela M.R."/>
            <person name="Sandor L."/>
            <person name="Spatafora J.W."/>
            <person name="Grigoriev I.V."/>
            <person name="Hibbett D.S."/>
        </authorList>
    </citation>
    <scope>NUCLEOTIDE SEQUENCE [LARGE SCALE GENOMIC DNA]</scope>
    <source>
        <strain evidence="2 3">3A-2</strain>
    </source>
</reference>
<dbReference type="AlphaFoldDB" id="A0A8E2B0V2"/>
<dbReference type="EMBL" id="KV722434">
    <property type="protein sequence ID" value="OCH89115.1"/>
    <property type="molecule type" value="Genomic_DNA"/>
</dbReference>
<evidence type="ECO:0000313" key="2">
    <source>
        <dbReference type="EMBL" id="OCH89115.1"/>
    </source>
</evidence>